<dbReference type="Proteomes" id="UP000191200">
    <property type="component" value="Chromosome"/>
</dbReference>
<dbReference type="STRING" id="519472.BHY08_06160"/>
<proteinExistence type="predicted"/>
<feature type="domain" description="UPF0302" evidence="1">
    <location>
        <begin position="6"/>
        <end position="109"/>
    </location>
</feature>
<dbReference type="Pfam" id="PF08864">
    <property type="entry name" value="UPF0302"/>
    <property type="match status" value="1"/>
</dbReference>
<dbReference type="RefSeq" id="WP_071457041.1">
    <property type="nucleotide sequence ID" value="NZ_CP017267.1"/>
</dbReference>
<sequence length="181" mass="21636">MANLEDKRAFVTWLIETITLKEKEAYWILNYLLNHDAILNRVHIVEKADKTPRGLIVSDNSETEEGLVLYKENHPFGDAQQIFHDIRMKYKEPLFLEVRFSGRDFNQQYQLVLEENPFLSSFDTISDEMFEKVLRDFEEKQYQEKLNCILDKLNHAIDSGNEEEFVYWSIEYQKEKNKSDD</sequence>
<organism evidence="2 3">
    <name type="scientific">Vagococcus teuberi</name>
    <dbReference type="NCBI Taxonomy" id="519472"/>
    <lineage>
        <taxon>Bacteria</taxon>
        <taxon>Bacillati</taxon>
        <taxon>Bacillota</taxon>
        <taxon>Bacilli</taxon>
        <taxon>Lactobacillales</taxon>
        <taxon>Enterococcaceae</taxon>
        <taxon>Vagococcus</taxon>
    </lineage>
</organism>
<dbReference type="InterPro" id="IPR038091">
    <property type="entry name" value="UPF0302_N_sf"/>
</dbReference>
<dbReference type="EMBL" id="CP017267">
    <property type="protein sequence ID" value="APB31447.1"/>
    <property type="molecule type" value="Genomic_DNA"/>
</dbReference>
<evidence type="ECO:0000259" key="1">
    <source>
        <dbReference type="Pfam" id="PF08864"/>
    </source>
</evidence>
<dbReference type="KEGG" id="vte:BHY08_06160"/>
<accession>A0A1J0A6A6</accession>
<evidence type="ECO:0000313" key="2">
    <source>
        <dbReference type="EMBL" id="APB31447.1"/>
    </source>
</evidence>
<dbReference type="InterPro" id="IPR014963">
    <property type="entry name" value="UPF0302_N"/>
</dbReference>
<keyword evidence="3" id="KW-1185">Reference proteome</keyword>
<dbReference type="Gene3D" id="3.40.1530.30">
    <property type="entry name" value="Uncharacterised family UPF0302, N-terminal domain"/>
    <property type="match status" value="1"/>
</dbReference>
<dbReference type="PIRSF" id="PIRSF007165">
    <property type="entry name" value="UCP007165"/>
    <property type="match status" value="1"/>
</dbReference>
<reference evidence="2 3" key="1">
    <citation type="submission" date="2016-09" db="EMBL/GenBank/DDBJ databases">
        <title>Vagococcus teuberi sp. nov., isolated from the Malian artisanal sour milk fene.</title>
        <authorList>
            <person name="Wullschleger S."/>
            <person name="Seifert C."/>
            <person name="Baumgartner S."/>
            <person name="Lacroix C."/>
            <person name="Bonfoh B."/>
            <person name="Stevens M.J."/>
            <person name="Meile L."/>
        </authorList>
    </citation>
    <scope>NUCLEOTIDE SEQUENCE [LARGE SCALE GENOMIC DNA]</scope>
    <source>
        <strain evidence="2 3">DSM 21459</strain>
    </source>
</reference>
<dbReference type="AlphaFoldDB" id="A0A1J0A6A6"/>
<protein>
    <recommendedName>
        <fullName evidence="1">UPF0302 domain-containing protein</fullName>
    </recommendedName>
</protein>
<dbReference type="OrthoDB" id="2155814at2"/>
<gene>
    <name evidence="2" type="ORF">BHY08_06160</name>
</gene>
<evidence type="ECO:0000313" key="3">
    <source>
        <dbReference type="Proteomes" id="UP000191200"/>
    </source>
</evidence>
<dbReference type="InterPro" id="IPR011188">
    <property type="entry name" value="UPF0302"/>
</dbReference>
<name>A0A1J0A6A6_9ENTE</name>